<dbReference type="Gene3D" id="2.160.20.10">
    <property type="entry name" value="Single-stranded right-handed beta-helix, Pectin lyase-like"/>
    <property type="match status" value="1"/>
</dbReference>
<keyword evidence="5" id="KW-0063">Aspartyl esterase</keyword>
<keyword evidence="6" id="KW-0732">Signal</keyword>
<feature type="domain" description="Pectinesterase inhibitor" evidence="7">
    <location>
        <begin position="42"/>
        <end position="193"/>
    </location>
</feature>
<sequence>MASKGVIVSVSLILVVGVVIGAVVVSNNRNGHSSGGQNNLSTNMKTVEVICAPTSYKDKCISSIAPVAANSSAGLKDYLRAALTETTEATKVGLETSQKIKIENLTRYDELALSECRKFLQFAVEELQEASALLEANDLQGIHDEVYEFRVWLTAVGVHQDTCLDQIENLDLKVGMQNGLSNATLLTVNAVDIFADLSNILVALNIQVNASNPNHRKLLDVGEHGYPRWLSDSDRRLLEDPSPVPDAIVDPLGSGPKVFNTITAAINAKPKKLLPTQKYVIYVKAGIYKEVNLTVPKHQKNVFMYGDGPEKTIITGNKSYGSNISAIHTPTSATYSFGKLIPSS</sequence>
<evidence type="ECO:0000313" key="9">
    <source>
        <dbReference type="Proteomes" id="UP001141806"/>
    </source>
</evidence>
<dbReference type="Pfam" id="PF04043">
    <property type="entry name" value="PMEI"/>
    <property type="match status" value="1"/>
</dbReference>
<dbReference type="InterPro" id="IPR035513">
    <property type="entry name" value="Invertase/methylesterase_inhib"/>
</dbReference>
<evidence type="ECO:0000256" key="3">
    <source>
        <dbReference type="ARBA" id="ARBA00007786"/>
    </source>
</evidence>
<dbReference type="SMART" id="SM00856">
    <property type="entry name" value="PMEI"/>
    <property type="match status" value="1"/>
</dbReference>
<dbReference type="PANTHER" id="PTHR31707">
    <property type="entry name" value="PECTINESTERASE"/>
    <property type="match status" value="1"/>
</dbReference>
<keyword evidence="9" id="KW-1185">Reference proteome</keyword>
<dbReference type="GO" id="GO:0042545">
    <property type="term" value="P:cell wall modification"/>
    <property type="evidence" value="ECO:0007669"/>
    <property type="project" value="InterPro"/>
</dbReference>
<gene>
    <name evidence="8" type="ORF">NE237_015792</name>
</gene>
<name>A0A9Q0KEZ7_9MAGN</name>
<dbReference type="CDD" id="cd15798">
    <property type="entry name" value="PMEI-like_3"/>
    <property type="match status" value="1"/>
</dbReference>
<dbReference type="GO" id="GO:0030599">
    <property type="term" value="F:pectinesterase activity"/>
    <property type="evidence" value="ECO:0007669"/>
    <property type="project" value="InterPro"/>
</dbReference>
<comment type="similarity">
    <text evidence="2">In the N-terminal section; belongs to the PMEI family.</text>
</comment>
<evidence type="ECO:0000256" key="1">
    <source>
        <dbReference type="ARBA" id="ARBA00005184"/>
    </source>
</evidence>
<comment type="similarity">
    <text evidence="3">In the C-terminal section; belongs to the pectinesterase family.</text>
</comment>
<dbReference type="Pfam" id="PF01095">
    <property type="entry name" value="Pectinesterase"/>
    <property type="match status" value="1"/>
</dbReference>
<feature type="chain" id="PRO_5040245523" description="Pectinesterase inhibitor domain-containing protein" evidence="6">
    <location>
        <begin position="22"/>
        <end position="344"/>
    </location>
</feature>
<evidence type="ECO:0000256" key="6">
    <source>
        <dbReference type="SAM" id="SignalP"/>
    </source>
</evidence>
<feature type="signal peptide" evidence="6">
    <location>
        <begin position="1"/>
        <end position="21"/>
    </location>
</feature>
<dbReference type="InterPro" id="IPR000070">
    <property type="entry name" value="Pectinesterase_cat"/>
</dbReference>
<evidence type="ECO:0000313" key="8">
    <source>
        <dbReference type="EMBL" id="KAJ4969091.1"/>
    </source>
</evidence>
<organism evidence="8 9">
    <name type="scientific">Protea cynaroides</name>
    <dbReference type="NCBI Taxonomy" id="273540"/>
    <lineage>
        <taxon>Eukaryota</taxon>
        <taxon>Viridiplantae</taxon>
        <taxon>Streptophyta</taxon>
        <taxon>Embryophyta</taxon>
        <taxon>Tracheophyta</taxon>
        <taxon>Spermatophyta</taxon>
        <taxon>Magnoliopsida</taxon>
        <taxon>Proteales</taxon>
        <taxon>Proteaceae</taxon>
        <taxon>Protea</taxon>
    </lineage>
</organism>
<evidence type="ECO:0000256" key="2">
    <source>
        <dbReference type="ARBA" id="ARBA00006027"/>
    </source>
</evidence>
<dbReference type="OrthoDB" id="2019149at2759"/>
<reference evidence="8" key="1">
    <citation type="journal article" date="2023" name="Plant J.">
        <title>The genome of the king protea, Protea cynaroides.</title>
        <authorList>
            <person name="Chang J."/>
            <person name="Duong T.A."/>
            <person name="Schoeman C."/>
            <person name="Ma X."/>
            <person name="Roodt D."/>
            <person name="Barker N."/>
            <person name="Li Z."/>
            <person name="Van de Peer Y."/>
            <person name="Mizrachi E."/>
        </authorList>
    </citation>
    <scope>NUCLEOTIDE SEQUENCE</scope>
    <source>
        <tissue evidence="8">Young leaves</tissue>
    </source>
</reference>
<dbReference type="EMBL" id="JAMYWD010000006">
    <property type="protein sequence ID" value="KAJ4969091.1"/>
    <property type="molecule type" value="Genomic_DNA"/>
</dbReference>
<dbReference type="Gene3D" id="1.20.140.40">
    <property type="entry name" value="Invertase/pectin methylesterase inhibitor family protein"/>
    <property type="match status" value="1"/>
</dbReference>
<keyword evidence="4" id="KW-0378">Hydrolase</keyword>
<comment type="caution">
    <text evidence="8">The sequence shown here is derived from an EMBL/GenBank/DDBJ whole genome shotgun (WGS) entry which is preliminary data.</text>
</comment>
<dbReference type="AlphaFoldDB" id="A0A9Q0KEZ7"/>
<dbReference type="Proteomes" id="UP001141806">
    <property type="component" value="Unassembled WGS sequence"/>
</dbReference>
<evidence type="ECO:0000259" key="7">
    <source>
        <dbReference type="SMART" id="SM00856"/>
    </source>
</evidence>
<protein>
    <recommendedName>
        <fullName evidence="7">Pectinesterase inhibitor domain-containing protein</fullName>
    </recommendedName>
</protein>
<dbReference type="InterPro" id="IPR006501">
    <property type="entry name" value="Pectinesterase_inhib_dom"/>
</dbReference>
<dbReference type="NCBIfam" id="TIGR01614">
    <property type="entry name" value="PME_inhib"/>
    <property type="match status" value="1"/>
</dbReference>
<dbReference type="InterPro" id="IPR012334">
    <property type="entry name" value="Pectin_lyas_fold"/>
</dbReference>
<accession>A0A9Q0KEZ7</accession>
<evidence type="ECO:0000256" key="4">
    <source>
        <dbReference type="ARBA" id="ARBA00022801"/>
    </source>
</evidence>
<dbReference type="SUPFAM" id="SSF101148">
    <property type="entry name" value="Plant invertase/pectin methylesterase inhibitor"/>
    <property type="match status" value="1"/>
</dbReference>
<dbReference type="GO" id="GO:0004857">
    <property type="term" value="F:enzyme inhibitor activity"/>
    <property type="evidence" value="ECO:0007669"/>
    <property type="project" value="InterPro"/>
</dbReference>
<dbReference type="InterPro" id="IPR011050">
    <property type="entry name" value="Pectin_lyase_fold/virulence"/>
</dbReference>
<evidence type="ECO:0000256" key="5">
    <source>
        <dbReference type="ARBA" id="ARBA00023085"/>
    </source>
</evidence>
<comment type="pathway">
    <text evidence="1">Glycan metabolism; pectin degradation; 2-dehydro-3-deoxy-D-gluconate from pectin: step 1/5.</text>
</comment>
<dbReference type="SUPFAM" id="SSF51126">
    <property type="entry name" value="Pectin lyase-like"/>
    <property type="match status" value="1"/>
</dbReference>
<proteinExistence type="inferred from homology"/>